<dbReference type="EMBL" id="MK500344">
    <property type="protein sequence ID" value="QBK87138.1"/>
    <property type="molecule type" value="Genomic_DNA"/>
</dbReference>
<proteinExistence type="predicted"/>
<organism evidence="1">
    <name type="scientific">Marseillevirus LCMAC201</name>
    <dbReference type="NCBI Taxonomy" id="2506605"/>
    <lineage>
        <taxon>Viruses</taxon>
        <taxon>Varidnaviria</taxon>
        <taxon>Bamfordvirae</taxon>
        <taxon>Nucleocytoviricota</taxon>
        <taxon>Megaviricetes</taxon>
        <taxon>Pimascovirales</taxon>
        <taxon>Pimascovirales incertae sedis</taxon>
        <taxon>Marseilleviridae</taxon>
    </lineage>
</organism>
<protein>
    <submittedName>
        <fullName evidence="1">Uncharacterized protein</fullName>
    </submittedName>
</protein>
<reference evidence="1" key="1">
    <citation type="journal article" date="2019" name="MBio">
        <title>Virus Genomes from Deep Sea Sediments Expand the Ocean Megavirome and Support Independent Origins of Viral Gigantism.</title>
        <authorList>
            <person name="Backstrom D."/>
            <person name="Yutin N."/>
            <person name="Jorgensen S.L."/>
            <person name="Dharamshi J."/>
            <person name="Homa F."/>
            <person name="Zaremba-Niedwiedzka K."/>
            <person name="Spang A."/>
            <person name="Wolf Y.I."/>
            <person name="Koonin E.V."/>
            <person name="Ettema T.J."/>
        </authorList>
    </citation>
    <scope>NUCLEOTIDE SEQUENCE</scope>
</reference>
<accession>A0A481YVB0</accession>
<gene>
    <name evidence="1" type="ORF">LCMAC201_00400</name>
</gene>
<sequence length="282" mass="32701">MLTDEEKNLLWIQLVPLVKGAYVPDTEIPEKVQITMPKRVLEYPEELLDAFKTHKIVTDAISHLPMQAITAHFPNSDDLLQRPLADFYHWLWAAWSEKKTPTILLFYPKNCPENETKKIPLEVIETTPLVFLDVDGVINGTREMDVKMVKVWVGNKNQCVKFSPSIIERINQWASVAEIRWLTTWKHQAKYHLAPALGLFDFEVSKDWKGEFANKLTETELSRPIVWIDDELNDELYLKKPLECLKKRITDSNKLLIVSPSEWVGLTHKEVDVVDDFLGLPR</sequence>
<evidence type="ECO:0000313" key="1">
    <source>
        <dbReference type="EMBL" id="QBK87138.1"/>
    </source>
</evidence>
<name>A0A481YVB0_9VIRU</name>